<proteinExistence type="inferred from homology"/>
<dbReference type="KEGG" id="cate:C2869_00940"/>
<gene>
    <name evidence="8" type="ORF">C2869_00940</name>
</gene>
<keyword evidence="3" id="KW-0732">Signal</keyword>
<sequence>MSFSGVTFLSVVIVCKIILMSFNYLSWFTIRAALFSVSLLLITFTNNVNANEPVCDVNDVLDETCTEIGDLNFSIALGYGVKQNPYFYRDDIPLIALVDVNIYWQRWFLDGDTLGYTWHDSENHTLNIIGRFNEDSAYLHDWHISNFTSPQVSSGNSTPLNNDRFSDVINVESGQDKSIEISPPNFDVSVPNTPDSGSPTEPTTPAPQVPVADSPQQPENSHSFVDVKRKASYHFGFEYRYHVGNGSLRSQVVYDISQIHKGFGVLVEWQNTNTFGDWLFISKLGAQYKSGKWLDYYYGVDATETNLQNWLYKASAGVNAHAELTAVYKLKENWSLLNSLRVQKLSSQVSDSPLVDKSSLVRWFTGVAYHF</sequence>
<evidence type="ECO:0000256" key="7">
    <source>
        <dbReference type="SAM" id="Phobius"/>
    </source>
</evidence>
<feature type="compositionally biased region" description="Polar residues" evidence="6">
    <location>
        <begin position="190"/>
        <end position="201"/>
    </location>
</feature>
<feature type="compositionally biased region" description="Polar residues" evidence="6">
    <location>
        <begin position="214"/>
        <end position="223"/>
    </location>
</feature>
<reference evidence="8 9" key="1">
    <citation type="submission" date="2018-01" db="EMBL/GenBank/DDBJ databases">
        <title>Genome sequence of a Cantenovulum-like bacteria.</title>
        <authorList>
            <person name="Tan W.R."/>
            <person name="Lau N.-S."/>
            <person name="Go F."/>
            <person name="Amirul A.-A.A."/>
        </authorList>
    </citation>
    <scope>NUCLEOTIDE SEQUENCE [LARGE SCALE GENOMIC DNA]</scope>
    <source>
        <strain evidence="8 9">CCB-QB4</strain>
    </source>
</reference>
<name>A0A2S0VLL1_9ALTE</name>
<keyword evidence="4 7" id="KW-0472">Membrane</keyword>
<dbReference type="GO" id="GO:0009279">
    <property type="term" value="C:cell outer membrane"/>
    <property type="evidence" value="ECO:0007669"/>
    <property type="project" value="UniProtKB-SubCell"/>
</dbReference>
<evidence type="ECO:0000256" key="3">
    <source>
        <dbReference type="ARBA" id="ARBA00022729"/>
    </source>
</evidence>
<evidence type="ECO:0000313" key="9">
    <source>
        <dbReference type="Proteomes" id="UP000244441"/>
    </source>
</evidence>
<comment type="subcellular location">
    <subcellularLocation>
        <location evidence="1">Cell outer membrane</location>
    </subcellularLocation>
</comment>
<evidence type="ECO:0000256" key="6">
    <source>
        <dbReference type="SAM" id="MobiDB-lite"/>
    </source>
</evidence>
<keyword evidence="7" id="KW-1133">Transmembrane helix</keyword>
<keyword evidence="7" id="KW-0812">Transmembrane</keyword>
<dbReference type="PANTHER" id="PTHR38776">
    <property type="entry name" value="MLTA-INTERACTING PROTEIN-RELATED"/>
    <property type="match status" value="1"/>
</dbReference>
<evidence type="ECO:0000256" key="5">
    <source>
        <dbReference type="ARBA" id="ARBA00023237"/>
    </source>
</evidence>
<keyword evidence="9" id="KW-1185">Reference proteome</keyword>
<evidence type="ECO:0000256" key="2">
    <source>
        <dbReference type="ARBA" id="ARBA00005722"/>
    </source>
</evidence>
<dbReference type="AlphaFoldDB" id="A0A2S0VLL1"/>
<evidence type="ECO:0000256" key="1">
    <source>
        <dbReference type="ARBA" id="ARBA00004442"/>
    </source>
</evidence>
<feature type="transmembrane region" description="Helical" evidence="7">
    <location>
        <begin position="6"/>
        <end position="25"/>
    </location>
</feature>
<evidence type="ECO:0000256" key="4">
    <source>
        <dbReference type="ARBA" id="ARBA00023136"/>
    </source>
</evidence>
<dbReference type="Pfam" id="PF06629">
    <property type="entry name" value="MipA"/>
    <property type="match status" value="1"/>
</dbReference>
<evidence type="ECO:0000313" key="8">
    <source>
        <dbReference type="EMBL" id="AWB65093.1"/>
    </source>
</evidence>
<dbReference type="InterPro" id="IPR010583">
    <property type="entry name" value="MipA"/>
</dbReference>
<dbReference type="PANTHER" id="PTHR38776:SF1">
    <property type="entry name" value="MLTA-INTERACTING PROTEIN-RELATED"/>
    <property type="match status" value="1"/>
</dbReference>
<feature type="region of interest" description="Disordered" evidence="6">
    <location>
        <begin position="177"/>
        <end position="223"/>
    </location>
</feature>
<protein>
    <submittedName>
        <fullName evidence="8">Uncharacterized protein</fullName>
    </submittedName>
</protein>
<keyword evidence="5" id="KW-0998">Cell outer membrane</keyword>
<comment type="similarity">
    <text evidence="2">Belongs to the MipA/OmpV family.</text>
</comment>
<organism evidence="8 9">
    <name type="scientific">Saccharobesus litoralis</name>
    <dbReference type="NCBI Taxonomy" id="2172099"/>
    <lineage>
        <taxon>Bacteria</taxon>
        <taxon>Pseudomonadati</taxon>
        <taxon>Pseudomonadota</taxon>
        <taxon>Gammaproteobacteria</taxon>
        <taxon>Alteromonadales</taxon>
        <taxon>Alteromonadaceae</taxon>
        <taxon>Saccharobesus</taxon>
    </lineage>
</organism>
<dbReference type="Proteomes" id="UP000244441">
    <property type="component" value="Chromosome"/>
</dbReference>
<accession>A0A2S0VLL1</accession>
<dbReference type="EMBL" id="CP026604">
    <property type="protein sequence ID" value="AWB65093.1"/>
    <property type="molecule type" value="Genomic_DNA"/>
</dbReference>